<dbReference type="SUPFAM" id="SSF47459">
    <property type="entry name" value="HLH, helix-loop-helix DNA-binding domain"/>
    <property type="match status" value="1"/>
</dbReference>
<feature type="region of interest" description="Disordered" evidence="7">
    <location>
        <begin position="1"/>
        <end position="52"/>
    </location>
</feature>
<gene>
    <name evidence="9" type="ORF">COCNU_08G005090</name>
</gene>
<dbReference type="InterPro" id="IPR036638">
    <property type="entry name" value="HLH_DNA-bd_sf"/>
</dbReference>
<dbReference type="InterPro" id="IPR031066">
    <property type="entry name" value="bHLH_ALC-like_plant"/>
</dbReference>
<evidence type="ECO:0000313" key="9">
    <source>
        <dbReference type="EMBL" id="KAG1359063.1"/>
    </source>
</evidence>
<reference evidence="9" key="2">
    <citation type="submission" date="2019-07" db="EMBL/GenBank/DDBJ databases">
        <authorList>
            <person name="Yang Y."/>
            <person name="Bocs S."/>
            <person name="Baudouin L."/>
        </authorList>
    </citation>
    <scope>NUCLEOTIDE SEQUENCE</scope>
    <source>
        <tissue evidence="9">Spear leaf of Hainan Tall coconut</tissue>
    </source>
</reference>
<keyword evidence="10" id="KW-1185">Reference proteome</keyword>
<dbReference type="InterPro" id="IPR047265">
    <property type="entry name" value="PIF1-like_bHLH"/>
</dbReference>
<feature type="domain" description="BHLH" evidence="8">
    <location>
        <begin position="128"/>
        <end position="177"/>
    </location>
</feature>
<name>A0A8K0IHJ5_COCNU</name>
<dbReference type="PROSITE" id="PS50888">
    <property type="entry name" value="BHLH"/>
    <property type="match status" value="1"/>
</dbReference>
<keyword evidence="4" id="KW-0238">DNA-binding</keyword>
<feature type="region of interest" description="Disordered" evidence="7">
    <location>
        <begin position="86"/>
        <end position="140"/>
    </location>
</feature>
<dbReference type="Proteomes" id="UP000797356">
    <property type="component" value="Chromosome 8"/>
</dbReference>
<dbReference type="AlphaFoldDB" id="A0A8K0IHJ5"/>
<keyword evidence="6" id="KW-0539">Nucleus</keyword>
<dbReference type="GO" id="GO:0003677">
    <property type="term" value="F:DNA binding"/>
    <property type="evidence" value="ECO:0007669"/>
    <property type="project" value="UniProtKB-KW"/>
</dbReference>
<protein>
    <submittedName>
        <fullName evidence="9">Transcription factor SPATULA</fullName>
    </submittedName>
</protein>
<evidence type="ECO:0000256" key="7">
    <source>
        <dbReference type="SAM" id="MobiDB-lite"/>
    </source>
</evidence>
<accession>A0A8K0IHJ5</accession>
<reference evidence="9" key="1">
    <citation type="journal article" date="2017" name="Gigascience">
        <title>The genome draft of coconut (Cocos nucifera).</title>
        <authorList>
            <person name="Xiao Y."/>
            <person name="Xu P."/>
            <person name="Fan H."/>
            <person name="Baudouin L."/>
            <person name="Xia W."/>
            <person name="Bocs S."/>
            <person name="Xu J."/>
            <person name="Li Q."/>
            <person name="Guo A."/>
            <person name="Zhou L."/>
            <person name="Li J."/>
            <person name="Wu Y."/>
            <person name="Ma Z."/>
            <person name="Armero A."/>
            <person name="Issali A.E."/>
            <person name="Liu N."/>
            <person name="Peng M."/>
            <person name="Yang Y."/>
        </authorList>
    </citation>
    <scope>NUCLEOTIDE SEQUENCE</scope>
    <source>
        <tissue evidence="9">Spear leaf of Hainan Tall coconut</tissue>
    </source>
</reference>
<evidence type="ECO:0000256" key="1">
    <source>
        <dbReference type="ARBA" id="ARBA00004123"/>
    </source>
</evidence>
<feature type="compositionally biased region" description="Acidic residues" evidence="7">
    <location>
        <begin position="100"/>
        <end position="111"/>
    </location>
</feature>
<dbReference type="OrthoDB" id="690068at2759"/>
<keyword evidence="3" id="KW-0805">Transcription regulation</keyword>
<dbReference type="SMART" id="SM00353">
    <property type="entry name" value="HLH"/>
    <property type="match status" value="1"/>
</dbReference>
<organism evidence="9 10">
    <name type="scientific">Cocos nucifera</name>
    <name type="common">Coconut palm</name>
    <dbReference type="NCBI Taxonomy" id="13894"/>
    <lineage>
        <taxon>Eukaryota</taxon>
        <taxon>Viridiplantae</taxon>
        <taxon>Streptophyta</taxon>
        <taxon>Embryophyta</taxon>
        <taxon>Tracheophyta</taxon>
        <taxon>Spermatophyta</taxon>
        <taxon>Magnoliopsida</taxon>
        <taxon>Liliopsida</taxon>
        <taxon>Arecaceae</taxon>
        <taxon>Arecoideae</taxon>
        <taxon>Cocoseae</taxon>
        <taxon>Attaleinae</taxon>
        <taxon>Cocos</taxon>
    </lineage>
</organism>
<feature type="compositionally biased region" description="Low complexity" evidence="7">
    <location>
        <begin position="18"/>
        <end position="39"/>
    </location>
</feature>
<feature type="compositionally biased region" description="Polar residues" evidence="7">
    <location>
        <begin position="8"/>
        <end position="17"/>
    </location>
</feature>
<dbReference type="PANTHER" id="PTHR45855:SF6">
    <property type="entry name" value="TRANSCRIPTION FACTOR ALC"/>
    <property type="match status" value="1"/>
</dbReference>
<dbReference type="GO" id="GO:0005634">
    <property type="term" value="C:nucleus"/>
    <property type="evidence" value="ECO:0007669"/>
    <property type="project" value="UniProtKB-SubCell"/>
</dbReference>
<evidence type="ECO:0000256" key="6">
    <source>
        <dbReference type="ARBA" id="ARBA00023242"/>
    </source>
</evidence>
<sequence length="385" mass="41537">MGDHSRNSVHLNRNVGGSWSFSAPSPFSTSSPSSSSSYSGQHRQEEGFSPLLADIPPPACSYSLIARTTVVQMPVPSAAAGCSLLQGAGKPPEQDHEAGDCESEEGAEVAEEPAKQVPPRGSGSKRSRAAEVHNLSEKRRRSRINEKMKALQNLIPNSNKTDKASMLDEAIEYLKQLQLQVQMLSMRNGLNLHPVYLSGALQPLQTSQMCMGFGADNGTATNIGVGMLPLNQDSAAQNSFDLSNRSASSHQSMVIPSVTNITNPENSFGMEASQSHQGSFQLPVSAEEIFTEDMVAKQQLTADQTTRNLPENEMKCMAVAASRHFSGQSSSFVGAHDLEECVIGRERPENMPSKDPDNPILIQHFHGLEAGGFSSADAKEEQQHF</sequence>
<evidence type="ECO:0000259" key="8">
    <source>
        <dbReference type="PROSITE" id="PS50888"/>
    </source>
</evidence>
<comment type="subcellular location">
    <subcellularLocation>
        <location evidence="1">Nucleus</location>
    </subcellularLocation>
</comment>
<dbReference type="CDD" id="cd11445">
    <property type="entry name" value="bHLH_AtPIF_like"/>
    <property type="match status" value="1"/>
</dbReference>
<dbReference type="GO" id="GO:0046983">
    <property type="term" value="F:protein dimerization activity"/>
    <property type="evidence" value="ECO:0007669"/>
    <property type="project" value="InterPro"/>
</dbReference>
<evidence type="ECO:0000313" key="10">
    <source>
        <dbReference type="Proteomes" id="UP000797356"/>
    </source>
</evidence>
<dbReference type="Gene3D" id="4.10.280.10">
    <property type="entry name" value="Helix-loop-helix DNA-binding domain"/>
    <property type="match status" value="1"/>
</dbReference>
<evidence type="ECO:0000256" key="4">
    <source>
        <dbReference type="ARBA" id="ARBA00023125"/>
    </source>
</evidence>
<evidence type="ECO:0000256" key="2">
    <source>
        <dbReference type="ARBA" id="ARBA00005510"/>
    </source>
</evidence>
<dbReference type="PANTHER" id="PTHR45855">
    <property type="entry name" value="TRANSCRIPTION FACTOR PIF1-RELATED"/>
    <property type="match status" value="1"/>
</dbReference>
<comment type="similarity">
    <text evidence="2">Belongs to the bHLH protein family.</text>
</comment>
<comment type="caution">
    <text evidence="9">The sequence shown here is derived from an EMBL/GenBank/DDBJ whole genome shotgun (WGS) entry which is preliminary data.</text>
</comment>
<feature type="compositionally biased region" description="Basic and acidic residues" evidence="7">
    <location>
        <begin position="128"/>
        <end position="140"/>
    </location>
</feature>
<proteinExistence type="inferred from homology"/>
<dbReference type="EMBL" id="CM017879">
    <property type="protein sequence ID" value="KAG1359063.1"/>
    <property type="molecule type" value="Genomic_DNA"/>
</dbReference>
<evidence type="ECO:0000256" key="5">
    <source>
        <dbReference type="ARBA" id="ARBA00023163"/>
    </source>
</evidence>
<dbReference type="InterPro" id="IPR011598">
    <property type="entry name" value="bHLH_dom"/>
</dbReference>
<dbReference type="FunFam" id="4.10.280.10:FF:000004">
    <property type="entry name" value="Basic helix-loop-helix transcription factor"/>
    <property type="match status" value="1"/>
</dbReference>
<dbReference type="Pfam" id="PF00010">
    <property type="entry name" value="HLH"/>
    <property type="match status" value="1"/>
</dbReference>
<keyword evidence="5" id="KW-0804">Transcription</keyword>
<evidence type="ECO:0000256" key="3">
    <source>
        <dbReference type="ARBA" id="ARBA00023015"/>
    </source>
</evidence>